<gene>
    <name evidence="3" type="ORF">GALMADRAFT_231359</name>
</gene>
<feature type="transmembrane region" description="Helical" evidence="2">
    <location>
        <begin position="177"/>
        <end position="201"/>
    </location>
</feature>
<feature type="transmembrane region" description="Helical" evidence="2">
    <location>
        <begin position="571"/>
        <end position="591"/>
    </location>
</feature>
<dbReference type="HOGENOM" id="CLU_016816_0_0_1"/>
<dbReference type="AlphaFoldDB" id="A0A067SL09"/>
<feature type="compositionally biased region" description="Polar residues" evidence="1">
    <location>
        <begin position="28"/>
        <end position="42"/>
    </location>
</feature>
<feature type="transmembrane region" description="Helical" evidence="2">
    <location>
        <begin position="138"/>
        <end position="156"/>
    </location>
</feature>
<accession>A0A067SL09</accession>
<feature type="transmembrane region" description="Helical" evidence="2">
    <location>
        <begin position="107"/>
        <end position="126"/>
    </location>
</feature>
<evidence type="ECO:0000313" key="4">
    <source>
        <dbReference type="Proteomes" id="UP000027222"/>
    </source>
</evidence>
<reference evidence="4" key="1">
    <citation type="journal article" date="2014" name="Proc. Natl. Acad. Sci. U.S.A.">
        <title>Extensive sampling of basidiomycete genomes demonstrates inadequacy of the white-rot/brown-rot paradigm for wood decay fungi.</title>
        <authorList>
            <person name="Riley R."/>
            <person name="Salamov A.A."/>
            <person name="Brown D.W."/>
            <person name="Nagy L.G."/>
            <person name="Floudas D."/>
            <person name="Held B.W."/>
            <person name="Levasseur A."/>
            <person name="Lombard V."/>
            <person name="Morin E."/>
            <person name="Otillar R."/>
            <person name="Lindquist E.A."/>
            <person name="Sun H."/>
            <person name="LaButti K.M."/>
            <person name="Schmutz J."/>
            <person name="Jabbour D."/>
            <person name="Luo H."/>
            <person name="Baker S.E."/>
            <person name="Pisabarro A.G."/>
            <person name="Walton J.D."/>
            <person name="Blanchette R.A."/>
            <person name="Henrissat B."/>
            <person name="Martin F."/>
            <person name="Cullen D."/>
            <person name="Hibbett D.S."/>
            <person name="Grigoriev I.V."/>
        </authorList>
    </citation>
    <scope>NUCLEOTIDE SEQUENCE [LARGE SCALE GENOMIC DNA]</scope>
    <source>
        <strain evidence="4">CBS 339.88</strain>
    </source>
</reference>
<evidence type="ECO:0000256" key="2">
    <source>
        <dbReference type="SAM" id="Phobius"/>
    </source>
</evidence>
<evidence type="ECO:0000256" key="1">
    <source>
        <dbReference type="SAM" id="MobiDB-lite"/>
    </source>
</evidence>
<dbReference type="OrthoDB" id="2991366at2759"/>
<keyword evidence="2" id="KW-1133">Transmembrane helix</keyword>
<dbReference type="STRING" id="685588.A0A067SL09"/>
<protein>
    <submittedName>
        <fullName evidence="3">Uncharacterized protein</fullName>
    </submittedName>
</protein>
<feature type="region of interest" description="Disordered" evidence="1">
    <location>
        <begin position="17"/>
        <end position="54"/>
    </location>
</feature>
<keyword evidence="2" id="KW-0812">Transmembrane</keyword>
<name>A0A067SL09_GALM3</name>
<feature type="transmembrane region" description="Helical" evidence="2">
    <location>
        <begin position="64"/>
        <end position="86"/>
    </location>
</feature>
<dbReference type="Proteomes" id="UP000027222">
    <property type="component" value="Unassembled WGS sequence"/>
</dbReference>
<dbReference type="EMBL" id="KL142408">
    <property type="protein sequence ID" value="KDR68394.1"/>
    <property type="molecule type" value="Genomic_DNA"/>
</dbReference>
<evidence type="ECO:0000313" key="3">
    <source>
        <dbReference type="EMBL" id="KDR68394.1"/>
    </source>
</evidence>
<keyword evidence="4" id="KW-1185">Reference proteome</keyword>
<organism evidence="3 4">
    <name type="scientific">Galerina marginata (strain CBS 339.88)</name>
    <dbReference type="NCBI Taxonomy" id="685588"/>
    <lineage>
        <taxon>Eukaryota</taxon>
        <taxon>Fungi</taxon>
        <taxon>Dikarya</taxon>
        <taxon>Basidiomycota</taxon>
        <taxon>Agaricomycotina</taxon>
        <taxon>Agaricomycetes</taxon>
        <taxon>Agaricomycetidae</taxon>
        <taxon>Agaricales</taxon>
        <taxon>Agaricineae</taxon>
        <taxon>Strophariaceae</taxon>
        <taxon>Galerina</taxon>
    </lineage>
</organism>
<keyword evidence="2" id="KW-0472">Membrane</keyword>
<feature type="compositionally biased region" description="Basic and acidic residues" evidence="1">
    <location>
        <begin position="43"/>
        <end position="54"/>
    </location>
</feature>
<proteinExistence type="predicted"/>
<sequence length="646" mass="71120">MSLEPILPPVVETAPTVQLRPEHRRADTSATAVHQGVSSSASEKSHDQEGDKTPLDHGIRWGDILLLAGITIMLVWPWIFFGVLWAKNGIPLNNRFARVVTDNPRTTNYFVTIIAIVINAIIGILFSKAVLRFAQEWMVPKPSVTIFHVSLISAFMNRKFLMPHGLRDTYLLERKRWLRVVLVVVCVLTFTNVTSGVTSLITPFPFNRMASLRGSELNFSSTATECLDWLNAHPIPNDCNWETFNDLNYTTCLGENQIVDVLESGRGNILSLLSENSQSLTFSQLGAKDGLQFLGPIRGVLPIGPDGVPAFDTLGPSPLSDRNIRARMLSYNYTLEHQGVSSNISCQYDTKTPVLNWPVVGDSTGSGLQFNGTCNGTADVLMNVKTYTSVNSNHGLTFWACKSLMDAGQEPTYFIYLRGNVGYQPIGNINCTVSPIQPAVFPVTYQSKTGRFSLMKPVATFATTFSGYVEQGLVALGGLIAEGQNQQSNVVAESIITFGVKSFKLPVNEQNPEYLKLSEAMIQGILEYEATYTRLLYSTIADRPSSCDRTVNGSVTYSLLGWSGEPEHIGFLMPMTIVNLAALLLILLVIYQASQGSIEDDPTDPRIIALAQLRVEDGGWADRVTYRNQMSLQDNTAPSTLVTQVQ</sequence>